<keyword evidence="3" id="KW-1003">Cell membrane</keyword>
<evidence type="ECO:0000313" key="11">
    <source>
        <dbReference type="EMBL" id="CAH0777229.1"/>
    </source>
</evidence>
<evidence type="ECO:0000256" key="4">
    <source>
        <dbReference type="ARBA" id="ARBA00022597"/>
    </source>
</evidence>
<sequence>MSRGPYQMTGHALQPLNPTSNGLGTHTAGTMVNLPRGKSQYLSQVLAAVAISLGPLAAGLGKGYSSPAIASLQGKQSWEAGHGAGAYRGHGLGHRGNYTLLTVSPQEASWVASLSLLGALFGALVGGLAMKFGRKNVLLIASLPFSASWLVTVYAESVQTMFATSFVGGFCCAVVLMVSQVYISEISDPDIRGFLSAVLKIFSHIGTLLSLTLGAYLDWRELAMIISGAPLLLFVSMLYMPETPSFLVLSGREPDAVRALRFLRGNDTDITRELITIRNNILTASTHQYTYRGLAHAAARLAHPILITCGLMFFQRFSGANAFQFYSVTIFSQTFNGMNPHGGAIVVGFVQLLASLLSGLLIDTIGRLPLLIASSVFMSIALAGFGSFVYYEQLSRHNSYVHVQHLPPGVAPPGISATYDWIPLLCVLVFTVSFSMGISPISWLLIGELFPLEYRGLGSALATSFSYACAFIGVKTYVDFTQTLGLHGAFWLYAAFSLAGLCFIVCFVPETKGRDLDELDSRYI</sequence>
<dbReference type="AlphaFoldDB" id="A0A9P0G1G9"/>
<feature type="domain" description="Major facilitator superfamily (MFS) profile" evidence="10">
    <location>
        <begin position="47"/>
        <end position="512"/>
    </location>
</feature>
<organism evidence="11 12">
    <name type="scientific">Bemisia tabaci</name>
    <name type="common">Sweetpotato whitefly</name>
    <name type="synonym">Aleurodes tabaci</name>
    <dbReference type="NCBI Taxonomy" id="7038"/>
    <lineage>
        <taxon>Eukaryota</taxon>
        <taxon>Metazoa</taxon>
        <taxon>Ecdysozoa</taxon>
        <taxon>Arthropoda</taxon>
        <taxon>Hexapoda</taxon>
        <taxon>Insecta</taxon>
        <taxon>Pterygota</taxon>
        <taxon>Neoptera</taxon>
        <taxon>Paraneoptera</taxon>
        <taxon>Hemiptera</taxon>
        <taxon>Sternorrhyncha</taxon>
        <taxon>Aleyrodoidea</taxon>
        <taxon>Aleyrodidae</taxon>
        <taxon>Aleyrodinae</taxon>
        <taxon>Bemisia</taxon>
    </lineage>
</organism>
<feature type="transmembrane region" description="Helical" evidence="9">
    <location>
        <begin position="41"/>
        <end position="61"/>
    </location>
</feature>
<feature type="region of interest" description="Disordered" evidence="8">
    <location>
        <begin position="1"/>
        <end position="24"/>
    </location>
</feature>
<gene>
    <name evidence="11" type="ORF">BEMITA_LOCUS13217</name>
</gene>
<dbReference type="InterPro" id="IPR005828">
    <property type="entry name" value="MFS_sugar_transport-like"/>
</dbReference>
<dbReference type="InterPro" id="IPR003663">
    <property type="entry name" value="Sugar/inositol_transpt"/>
</dbReference>
<dbReference type="Pfam" id="PF00083">
    <property type="entry name" value="Sugar_tr"/>
    <property type="match status" value="1"/>
</dbReference>
<evidence type="ECO:0000256" key="9">
    <source>
        <dbReference type="SAM" id="Phobius"/>
    </source>
</evidence>
<keyword evidence="2" id="KW-0813">Transport</keyword>
<feature type="transmembrane region" description="Helical" evidence="9">
    <location>
        <begin position="343"/>
        <end position="362"/>
    </location>
</feature>
<dbReference type="InterPro" id="IPR036259">
    <property type="entry name" value="MFS_trans_sf"/>
</dbReference>
<dbReference type="GO" id="GO:0005886">
    <property type="term" value="C:plasma membrane"/>
    <property type="evidence" value="ECO:0007669"/>
    <property type="project" value="UniProtKB-SubCell"/>
</dbReference>
<evidence type="ECO:0000313" key="12">
    <source>
        <dbReference type="Proteomes" id="UP001152759"/>
    </source>
</evidence>
<dbReference type="EMBL" id="OU963869">
    <property type="protein sequence ID" value="CAH0777229.1"/>
    <property type="molecule type" value="Genomic_DNA"/>
</dbReference>
<keyword evidence="7 9" id="KW-0472">Membrane</keyword>
<name>A0A9P0G1G9_BEMTA</name>
<feature type="transmembrane region" description="Helical" evidence="9">
    <location>
        <begin position="110"/>
        <end position="130"/>
    </location>
</feature>
<feature type="transmembrane region" description="Helical" evidence="9">
    <location>
        <begin position="421"/>
        <end position="445"/>
    </location>
</feature>
<dbReference type="PROSITE" id="PS50850">
    <property type="entry name" value="MFS"/>
    <property type="match status" value="1"/>
</dbReference>
<keyword evidence="12" id="KW-1185">Reference proteome</keyword>
<dbReference type="InterPro" id="IPR050549">
    <property type="entry name" value="MFS_Trehalose_Transporter"/>
</dbReference>
<feature type="transmembrane region" description="Helical" evidence="9">
    <location>
        <begin position="301"/>
        <end position="323"/>
    </location>
</feature>
<evidence type="ECO:0000256" key="6">
    <source>
        <dbReference type="ARBA" id="ARBA00022989"/>
    </source>
</evidence>
<dbReference type="InterPro" id="IPR020846">
    <property type="entry name" value="MFS_dom"/>
</dbReference>
<evidence type="ECO:0000256" key="8">
    <source>
        <dbReference type="SAM" id="MobiDB-lite"/>
    </source>
</evidence>
<feature type="transmembrane region" description="Helical" evidence="9">
    <location>
        <begin position="369"/>
        <end position="391"/>
    </location>
</feature>
<feature type="transmembrane region" description="Helical" evidence="9">
    <location>
        <begin position="490"/>
        <end position="508"/>
    </location>
</feature>
<evidence type="ECO:0000256" key="7">
    <source>
        <dbReference type="ARBA" id="ARBA00023136"/>
    </source>
</evidence>
<dbReference type="KEGG" id="btab:109038346"/>
<evidence type="ECO:0000256" key="5">
    <source>
        <dbReference type="ARBA" id="ARBA00022692"/>
    </source>
</evidence>
<reference evidence="11" key="1">
    <citation type="submission" date="2021-12" db="EMBL/GenBank/DDBJ databases">
        <authorList>
            <person name="King R."/>
        </authorList>
    </citation>
    <scope>NUCLEOTIDE SEQUENCE</scope>
</reference>
<proteinExistence type="predicted"/>
<evidence type="ECO:0000256" key="3">
    <source>
        <dbReference type="ARBA" id="ARBA00022475"/>
    </source>
</evidence>
<dbReference type="PANTHER" id="PTHR48021:SF34">
    <property type="entry name" value="FACILITATED TREHALOSE TRANSPORTER TRET1-2 HOMOLOG-LIKE PROTEIN"/>
    <property type="match status" value="1"/>
</dbReference>
<dbReference type="PANTHER" id="PTHR48021">
    <property type="match status" value="1"/>
</dbReference>
<accession>A0A9P0G1G9</accession>
<keyword evidence="6 9" id="KW-1133">Transmembrane helix</keyword>
<dbReference type="SUPFAM" id="SSF103473">
    <property type="entry name" value="MFS general substrate transporter"/>
    <property type="match status" value="1"/>
</dbReference>
<feature type="transmembrane region" description="Helical" evidence="9">
    <location>
        <begin position="194"/>
        <end position="216"/>
    </location>
</feature>
<comment type="subcellular location">
    <subcellularLocation>
        <location evidence="1">Cell membrane</location>
        <topology evidence="1">Multi-pass membrane protein</topology>
    </subcellularLocation>
</comment>
<feature type="transmembrane region" description="Helical" evidence="9">
    <location>
        <begin position="457"/>
        <end position="478"/>
    </location>
</feature>
<dbReference type="FunFam" id="1.20.1250.20:FF:000218">
    <property type="entry name" value="facilitated trehalose transporter Tret1"/>
    <property type="match status" value="1"/>
</dbReference>
<dbReference type="GO" id="GO:0022857">
    <property type="term" value="F:transmembrane transporter activity"/>
    <property type="evidence" value="ECO:0007669"/>
    <property type="project" value="InterPro"/>
</dbReference>
<protein>
    <recommendedName>
        <fullName evidence="10">Major facilitator superfamily (MFS) profile domain-containing protein</fullName>
    </recommendedName>
</protein>
<feature type="transmembrane region" description="Helical" evidence="9">
    <location>
        <begin position="222"/>
        <end position="240"/>
    </location>
</feature>
<feature type="transmembrane region" description="Helical" evidence="9">
    <location>
        <begin position="161"/>
        <end position="182"/>
    </location>
</feature>
<evidence type="ECO:0000256" key="2">
    <source>
        <dbReference type="ARBA" id="ARBA00022448"/>
    </source>
</evidence>
<keyword evidence="5 9" id="KW-0812">Transmembrane</keyword>
<feature type="transmembrane region" description="Helical" evidence="9">
    <location>
        <begin position="137"/>
        <end position="155"/>
    </location>
</feature>
<dbReference type="PRINTS" id="PR00171">
    <property type="entry name" value="SUGRTRNSPORT"/>
</dbReference>
<dbReference type="Gene3D" id="1.20.1250.20">
    <property type="entry name" value="MFS general substrate transporter like domains"/>
    <property type="match status" value="1"/>
</dbReference>
<evidence type="ECO:0000259" key="10">
    <source>
        <dbReference type="PROSITE" id="PS50850"/>
    </source>
</evidence>
<dbReference type="Proteomes" id="UP001152759">
    <property type="component" value="Chromosome 8"/>
</dbReference>
<evidence type="ECO:0000256" key="1">
    <source>
        <dbReference type="ARBA" id="ARBA00004651"/>
    </source>
</evidence>
<keyword evidence="4" id="KW-0762">Sugar transport</keyword>